<sequence length="835" mass="91191">MDLKCVQLLPSACAILADPRQPVCDDTCLEKLLDWFKTLTNTGSSLLLLEENPCLAELILTVLRQQEPNPTILSFVLKLMGLFAASESCFQHLQQKKAVDLAFGEARPLSTALFEDSSVRSGWVQGAHDMLHHSGAFQLLCDSGALDTIFTLHEDRSLFVASAANQLLARMLVFSMRSECSHPLSPDNCEWPPCAQEIVAHLEESLRSRSASRANQSLKLLTTVCEQNQEAWTEALWSRLVRTIESLLEEWSAQVAHSLVDLLLSMARSPAFSCLEGSFWKFVALALKCLQPTPAGLLALGLLKLEECPQAIKIQALHILLQPVDCIARAFSHPSELSGFLDCPLPEAVSVKPLLSSRSSCISLLCQFLAHLAEIQHLAGLPVDFPHKPLLHSTVAVLQVCGGFAVPASSLGETINRILIGCSRVQQAAIHLLGALSRWANSGVAVEEVFDILLVYLRSPETSPTVLKKAFQATLKWCLCSSETSGSTSGFPQCKQFLTDTMPMLQKRMCSPSWEVRDSALEFFTLAMKHLKEQEGFWQALSTSEVVTLAEGLLDDPESYVRASAVKALGQYSLIASSGLKVPSLDHNRSHNEDSIPTRLLEILSTDSEGFPRRAAVSVFIDWLQEGHQAVRNEAEQFVSKVIQIVRGDLDWEVKVSGLELAGVFSAQAFDHFGFAQRPSAAASASSVSQPARLAELLQAFCQVKLFDFLFGALGDCDRPVALKACEILAGVKLQLCVGRSQHEGQRLERQGNTPLFETWRTAAACVLGLPGEDSSETVSGTPEDVLLILEAVDLEELQRALGHSSDHVEKSPQSLLQDIVSAGGAVEENEADCY</sequence>
<evidence type="ECO:0000313" key="2">
    <source>
        <dbReference type="Proteomes" id="UP000827872"/>
    </source>
</evidence>
<dbReference type="EMBL" id="CM037617">
    <property type="protein sequence ID" value="KAH8005939.1"/>
    <property type="molecule type" value="Genomic_DNA"/>
</dbReference>
<accession>A0ACB8FKY6</accession>
<evidence type="ECO:0000313" key="1">
    <source>
        <dbReference type="EMBL" id="KAH8005939.1"/>
    </source>
</evidence>
<proteinExistence type="predicted"/>
<organism evidence="1 2">
    <name type="scientific">Sphaerodactylus townsendi</name>
    <dbReference type="NCBI Taxonomy" id="933632"/>
    <lineage>
        <taxon>Eukaryota</taxon>
        <taxon>Metazoa</taxon>
        <taxon>Chordata</taxon>
        <taxon>Craniata</taxon>
        <taxon>Vertebrata</taxon>
        <taxon>Euteleostomi</taxon>
        <taxon>Lepidosauria</taxon>
        <taxon>Squamata</taxon>
        <taxon>Bifurcata</taxon>
        <taxon>Gekkota</taxon>
        <taxon>Sphaerodactylidae</taxon>
        <taxon>Sphaerodactylus</taxon>
    </lineage>
</organism>
<comment type="caution">
    <text evidence="1">The sequence shown here is derived from an EMBL/GenBank/DDBJ whole genome shotgun (WGS) entry which is preliminary data.</text>
</comment>
<dbReference type="Proteomes" id="UP000827872">
    <property type="component" value="Linkage Group LG04"/>
</dbReference>
<gene>
    <name evidence="1" type="ORF">K3G42_031551</name>
</gene>
<reference evidence="1" key="1">
    <citation type="submission" date="2021-08" db="EMBL/GenBank/DDBJ databases">
        <title>The first chromosome-level gecko genome reveals the dynamic sex chromosomes of Neotropical dwarf geckos (Sphaerodactylidae: Sphaerodactylus).</title>
        <authorList>
            <person name="Pinto B.J."/>
            <person name="Keating S.E."/>
            <person name="Gamble T."/>
        </authorList>
    </citation>
    <scope>NUCLEOTIDE SEQUENCE</scope>
    <source>
        <strain evidence="1">TG3544</strain>
    </source>
</reference>
<keyword evidence="2" id="KW-1185">Reference proteome</keyword>
<name>A0ACB8FKY6_9SAUR</name>
<protein>
    <submittedName>
        <fullName evidence="1">Uncharacterized protein</fullName>
    </submittedName>
</protein>